<name>A0A5C3LB84_COPMA</name>
<dbReference type="EMBL" id="ML210146">
    <property type="protein sequence ID" value="TFK30314.1"/>
    <property type="molecule type" value="Genomic_DNA"/>
</dbReference>
<dbReference type="GO" id="GO:0000403">
    <property type="term" value="F:Y-form DNA binding"/>
    <property type="evidence" value="ECO:0007669"/>
    <property type="project" value="TreeGrafter"/>
</dbReference>
<keyword evidence="1 4" id="KW-0347">Helicase</keyword>
<dbReference type="GO" id="GO:0005524">
    <property type="term" value="F:ATP binding"/>
    <property type="evidence" value="ECO:0007669"/>
    <property type="project" value="InterPro"/>
</dbReference>
<evidence type="ECO:0000313" key="4">
    <source>
        <dbReference type="EMBL" id="TFK30314.1"/>
    </source>
</evidence>
<dbReference type="InterPro" id="IPR014001">
    <property type="entry name" value="Helicase_ATP-bd"/>
</dbReference>
<dbReference type="GO" id="GO:0036121">
    <property type="term" value="F:double-stranded DNA helicase activity"/>
    <property type="evidence" value="ECO:0007669"/>
    <property type="project" value="TreeGrafter"/>
</dbReference>
<organism evidence="4 5">
    <name type="scientific">Coprinopsis marcescibilis</name>
    <name type="common">Agaric fungus</name>
    <name type="synonym">Psathyrella marcescibilis</name>
    <dbReference type="NCBI Taxonomy" id="230819"/>
    <lineage>
        <taxon>Eukaryota</taxon>
        <taxon>Fungi</taxon>
        <taxon>Dikarya</taxon>
        <taxon>Basidiomycota</taxon>
        <taxon>Agaricomycotina</taxon>
        <taxon>Agaricomycetes</taxon>
        <taxon>Agaricomycetidae</taxon>
        <taxon>Agaricales</taxon>
        <taxon>Agaricineae</taxon>
        <taxon>Psathyrellaceae</taxon>
        <taxon>Coprinopsis</taxon>
    </lineage>
</organism>
<dbReference type="GO" id="GO:0070125">
    <property type="term" value="P:mitochondrial translational elongation"/>
    <property type="evidence" value="ECO:0007669"/>
    <property type="project" value="TreeGrafter"/>
</dbReference>
<keyword evidence="1 4" id="KW-0547">Nucleotide-binding</keyword>
<dbReference type="SMART" id="SM00487">
    <property type="entry name" value="DEXDc"/>
    <property type="match status" value="1"/>
</dbReference>
<dbReference type="SUPFAM" id="SSF52540">
    <property type="entry name" value="P-loop containing nucleoside triphosphate hydrolases"/>
    <property type="match status" value="1"/>
</dbReference>
<dbReference type="AlphaFoldDB" id="A0A5C3LB84"/>
<proteinExistence type="predicted"/>
<sequence length="699" mass="77739">MLGSRCRTVSQGFFGIHRRSRFLSTEATQVILRPYQEHCINSCLETLENGVSRIGVSLPTGSGKTTVFVTLVSRLRATNEGGSQALVIVNSIELARQAAATAKHLFPEWTVEIEQGAKHTASGLADLTVATYQTLLNPLRLEKFQPKNFKAIIVDEAHHAAAPSYRKLLSIFHQDVRPNSNEEDNPTHSHSVPIIGFSATFGRHDSLALGSVFEQIVYHRDFLEMIDEQWLCAMRLTSVHAKLELDEVAVSGQTGDFRAKNLASVMNTPTTNDLTVRVWLERVAPTRKSTLVFCVNIDHVKQLTKVFRNIGVDARHIHSLTPSQERKELIRGFKAGEYPVLINCAILTEGADIPNIDCVLLARPTRSRNVFMQMIGRGMRLSPSTGKEDCLIVDFVDSTSRVPNVMSVPTLLGLDTYAMNLENTKLEDLKAEAPILSDLLAASLESASARVQSEFDEDENEEDELVVKEDNKDQRLSVTFLDHEDVSGIFGLKKGQSYRRASPYAWVRCRDDLYILEAFGRAIHVKLVNKDLYVGYCVVRDRPTREVLRAHSLEDALRAADNYVEKLVGFSVAPQLLRFAGWRKNPASRSQIEVIKNRFHKSGGESGTASGNAFKSLVASSLTKQRTFDEITLDVIHNLTKGEAAIVLCKLMNGGIRSQVAFHKTADKARKAIQKRFDSLQVKPPLFHPSSHPNSGSTV</sequence>
<evidence type="ECO:0000259" key="3">
    <source>
        <dbReference type="PROSITE" id="PS51194"/>
    </source>
</evidence>
<keyword evidence="5" id="KW-1185">Reference proteome</keyword>
<dbReference type="InterPro" id="IPR027417">
    <property type="entry name" value="P-loop_NTPase"/>
</dbReference>
<dbReference type="STRING" id="230819.A0A5C3LB84"/>
<dbReference type="GO" id="GO:0016787">
    <property type="term" value="F:hydrolase activity"/>
    <property type="evidence" value="ECO:0007669"/>
    <property type="project" value="InterPro"/>
</dbReference>
<dbReference type="InterPro" id="IPR050742">
    <property type="entry name" value="Helicase_Restrict-Modif_Enz"/>
</dbReference>
<dbReference type="SMART" id="SM00490">
    <property type="entry name" value="HELICc"/>
    <property type="match status" value="1"/>
</dbReference>
<accession>A0A5C3LB84</accession>
<dbReference type="GO" id="GO:0005759">
    <property type="term" value="C:mitochondrial matrix"/>
    <property type="evidence" value="ECO:0007669"/>
    <property type="project" value="TreeGrafter"/>
</dbReference>
<dbReference type="PANTHER" id="PTHR47396:SF1">
    <property type="entry name" value="ATP-DEPENDENT HELICASE IRC3-RELATED"/>
    <property type="match status" value="1"/>
</dbReference>
<feature type="domain" description="Helicase ATP-binding" evidence="2">
    <location>
        <begin position="45"/>
        <end position="219"/>
    </location>
</feature>
<keyword evidence="1 4" id="KW-0378">Hydrolase</keyword>
<feature type="domain" description="Helicase C-terminal" evidence="3">
    <location>
        <begin position="275"/>
        <end position="432"/>
    </location>
</feature>
<dbReference type="Gene3D" id="3.40.50.300">
    <property type="entry name" value="P-loop containing nucleotide triphosphate hydrolases"/>
    <property type="match status" value="2"/>
</dbReference>
<dbReference type="InterPro" id="IPR001650">
    <property type="entry name" value="Helicase_C-like"/>
</dbReference>
<evidence type="ECO:0000256" key="1">
    <source>
        <dbReference type="ARBA" id="ARBA00022806"/>
    </source>
</evidence>
<dbReference type="PROSITE" id="PS51194">
    <property type="entry name" value="HELICASE_CTER"/>
    <property type="match status" value="1"/>
</dbReference>
<dbReference type="OrthoDB" id="270584at2759"/>
<dbReference type="GO" id="GO:0032042">
    <property type="term" value="P:mitochondrial DNA metabolic process"/>
    <property type="evidence" value="ECO:0007669"/>
    <property type="project" value="TreeGrafter"/>
</dbReference>
<reference evidence="4 5" key="1">
    <citation type="journal article" date="2019" name="Nat. Ecol. Evol.">
        <title>Megaphylogeny resolves global patterns of mushroom evolution.</title>
        <authorList>
            <person name="Varga T."/>
            <person name="Krizsan K."/>
            <person name="Foldi C."/>
            <person name="Dima B."/>
            <person name="Sanchez-Garcia M."/>
            <person name="Sanchez-Ramirez S."/>
            <person name="Szollosi G.J."/>
            <person name="Szarkandi J.G."/>
            <person name="Papp V."/>
            <person name="Albert L."/>
            <person name="Andreopoulos W."/>
            <person name="Angelini C."/>
            <person name="Antonin V."/>
            <person name="Barry K.W."/>
            <person name="Bougher N.L."/>
            <person name="Buchanan P."/>
            <person name="Buyck B."/>
            <person name="Bense V."/>
            <person name="Catcheside P."/>
            <person name="Chovatia M."/>
            <person name="Cooper J."/>
            <person name="Damon W."/>
            <person name="Desjardin D."/>
            <person name="Finy P."/>
            <person name="Geml J."/>
            <person name="Haridas S."/>
            <person name="Hughes K."/>
            <person name="Justo A."/>
            <person name="Karasinski D."/>
            <person name="Kautmanova I."/>
            <person name="Kiss B."/>
            <person name="Kocsube S."/>
            <person name="Kotiranta H."/>
            <person name="LaButti K.M."/>
            <person name="Lechner B.E."/>
            <person name="Liimatainen K."/>
            <person name="Lipzen A."/>
            <person name="Lukacs Z."/>
            <person name="Mihaltcheva S."/>
            <person name="Morgado L.N."/>
            <person name="Niskanen T."/>
            <person name="Noordeloos M.E."/>
            <person name="Ohm R.A."/>
            <person name="Ortiz-Santana B."/>
            <person name="Ovrebo C."/>
            <person name="Racz N."/>
            <person name="Riley R."/>
            <person name="Savchenko A."/>
            <person name="Shiryaev A."/>
            <person name="Soop K."/>
            <person name="Spirin V."/>
            <person name="Szebenyi C."/>
            <person name="Tomsovsky M."/>
            <person name="Tulloss R.E."/>
            <person name="Uehling J."/>
            <person name="Grigoriev I.V."/>
            <person name="Vagvolgyi C."/>
            <person name="Papp T."/>
            <person name="Martin F.M."/>
            <person name="Miettinen O."/>
            <person name="Hibbett D.S."/>
            <person name="Nagy L.G."/>
        </authorList>
    </citation>
    <scope>NUCLEOTIDE SEQUENCE [LARGE SCALE GENOMIC DNA]</scope>
    <source>
        <strain evidence="4 5">CBS 121175</strain>
    </source>
</reference>
<dbReference type="GO" id="GO:0061749">
    <property type="term" value="F:forked DNA-dependent helicase activity"/>
    <property type="evidence" value="ECO:0007669"/>
    <property type="project" value="TreeGrafter"/>
</dbReference>
<dbReference type="Proteomes" id="UP000307440">
    <property type="component" value="Unassembled WGS sequence"/>
</dbReference>
<dbReference type="Pfam" id="PF00271">
    <property type="entry name" value="Helicase_C"/>
    <property type="match status" value="1"/>
</dbReference>
<dbReference type="Pfam" id="PF04851">
    <property type="entry name" value="ResIII"/>
    <property type="match status" value="1"/>
</dbReference>
<dbReference type="CDD" id="cd18799">
    <property type="entry name" value="SF2_C_EcoAI-like"/>
    <property type="match status" value="1"/>
</dbReference>
<keyword evidence="1 4" id="KW-0067">ATP-binding</keyword>
<dbReference type="PROSITE" id="PS51192">
    <property type="entry name" value="HELICASE_ATP_BIND_1"/>
    <property type="match status" value="1"/>
</dbReference>
<gene>
    <name evidence="4" type="ORF">FA15DRAFT_629421</name>
</gene>
<protein>
    <submittedName>
        <fullName evidence="4">DEAD box family helicase</fullName>
    </submittedName>
</protein>
<evidence type="ECO:0000259" key="2">
    <source>
        <dbReference type="PROSITE" id="PS51192"/>
    </source>
</evidence>
<dbReference type="PANTHER" id="PTHR47396">
    <property type="entry name" value="TYPE I RESTRICTION ENZYME ECOKI R PROTEIN"/>
    <property type="match status" value="1"/>
</dbReference>
<evidence type="ECO:0000313" key="5">
    <source>
        <dbReference type="Proteomes" id="UP000307440"/>
    </source>
</evidence>
<dbReference type="InterPro" id="IPR006935">
    <property type="entry name" value="Helicase/UvrB_N"/>
</dbReference>